<dbReference type="InterPro" id="IPR003782">
    <property type="entry name" value="SCO1/SenC"/>
</dbReference>
<evidence type="ECO:0000256" key="1">
    <source>
        <dbReference type="ARBA" id="ARBA00010996"/>
    </source>
</evidence>
<keyword evidence="2" id="KW-1133">Transmembrane helix</keyword>
<keyword evidence="3" id="KW-0732">Signal</keyword>
<reference evidence="4 5" key="1">
    <citation type="submission" date="2021-09" db="EMBL/GenBank/DDBJ databases">
        <title>The complete genome sequence of a new microorganism.</title>
        <authorList>
            <person name="Zi Z."/>
        </authorList>
    </citation>
    <scope>NUCLEOTIDE SEQUENCE [LARGE SCALE GENOMIC DNA]</scope>
    <source>
        <strain evidence="4 5">WGZ8</strain>
    </source>
</reference>
<organism evidence="4 5">
    <name type="scientific">Microvirga puerhi</name>
    <dbReference type="NCBI Taxonomy" id="2876078"/>
    <lineage>
        <taxon>Bacteria</taxon>
        <taxon>Pseudomonadati</taxon>
        <taxon>Pseudomonadota</taxon>
        <taxon>Alphaproteobacteria</taxon>
        <taxon>Hyphomicrobiales</taxon>
        <taxon>Methylobacteriaceae</taxon>
        <taxon>Microvirga</taxon>
    </lineage>
</organism>
<dbReference type="SUPFAM" id="SSF52833">
    <property type="entry name" value="Thioredoxin-like"/>
    <property type="match status" value="1"/>
</dbReference>
<feature type="transmembrane region" description="Helical" evidence="2">
    <location>
        <begin position="227"/>
        <end position="252"/>
    </location>
</feature>
<comment type="caution">
    <text evidence="4">The sequence shown here is derived from an EMBL/GenBank/DDBJ whole genome shotgun (WGS) entry which is preliminary data.</text>
</comment>
<feature type="signal peptide" evidence="3">
    <location>
        <begin position="1"/>
        <end position="18"/>
    </location>
</feature>
<gene>
    <name evidence="4" type="ORF">K9B37_05305</name>
</gene>
<accession>A0ABS7VJN9</accession>
<dbReference type="EMBL" id="JAIRBM010000003">
    <property type="protein sequence ID" value="MBZ6075704.1"/>
    <property type="molecule type" value="Genomic_DNA"/>
</dbReference>
<comment type="similarity">
    <text evidence="1">Belongs to the SCO1/2 family.</text>
</comment>
<feature type="chain" id="PRO_5047173824" evidence="3">
    <location>
        <begin position="19"/>
        <end position="261"/>
    </location>
</feature>
<evidence type="ECO:0000256" key="3">
    <source>
        <dbReference type="SAM" id="SignalP"/>
    </source>
</evidence>
<dbReference type="Proteomes" id="UP000704176">
    <property type="component" value="Unassembled WGS sequence"/>
</dbReference>
<keyword evidence="2" id="KW-0472">Membrane</keyword>
<keyword evidence="5" id="KW-1185">Reference proteome</keyword>
<evidence type="ECO:0000256" key="2">
    <source>
        <dbReference type="SAM" id="Phobius"/>
    </source>
</evidence>
<protein>
    <submittedName>
        <fullName evidence="4">SCO family protein</fullName>
    </submittedName>
</protein>
<sequence length="261" mass="28501">MRSLFVLFLAVFSLSAAAAPFNAFEVAGIDRRPDAQVPLDVVVRDETGRNISLRALGSGKPIILIPVQHQCPNICGVTLGGIASAVLAQPYKLENDFSLIAFGIDPKETSRESAASLKDLQVRLRELAARGGLHAVTASPETTKAVTDALGYRYAWDEQLGQFAHIAATAVLTEDGRLERWLYGLNPDPLDLRLALTEAGQGRIGGWGEQLLLLCYHYNPQTGQYGALVWLMLRIGGGLTVAILLAFLIRAFMRERRERMS</sequence>
<evidence type="ECO:0000313" key="4">
    <source>
        <dbReference type="EMBL" id="MBZ6075704.1"/>
    </source>
</evidence>
<dbReference type="CDD" id="cd02968">
    <property type="entry name" value="SCO"/>
    <property type="match status" value="1"/>
</dbReference>
<keyword evidence="2" id="KW-0812">Transmembrane</keyword>
<dbReference type="RefSeq" id="WP_224311847.1">
    <property type="nucleotide sequence ID" value="NZ_JAIRBM010000003.1"/>
</dbReference>
<dbReference type="InterPro" id="IPR036249">
    <property type="entry name" value="Thioredoxin-like_sf"/>
</dbReference>
<evidence type="ECO:0000313" key="5">
    <source>
        <dbReference type="Proteomes" id="UP000704176"/>
    </source>
</evidence>
<dbReference type="Gene3D" id="3.40.30.10">
    <property type="entry name" value="Glutaredoxin"/>
    <property type="match status" value="1"/>
</dbReference>
<name>A0ABS7VJN9_9HYPH</name>
<proteinExistence type="inferred from homology"/>